<dbReference type="Pfam" id="PF18962">
    <property type="entry name" value="Por_Secre_tail"/>
    <property type="match status" value="1"/>
</dbReference>
<dbReference type="EMBL" id="QRAO01000001">
    <property type="protein sequence ID" value="RDK88558.1"/>
    <property type="molecule type" value="Genomic_DNA"/>
</dbReference>
<dbReference type="InterPro" id="IPR015500">
    <property type="entry name" value="Peptidase_S8_subtilisin-rel"/>
</dbReference>
<dbReference type="InterPro" id="IPR034058">
    <property type="entry name" value="TagA/B/C/D_pept_dom"/>
</dbReference>
<dbReference type="NCBIfam" id="TIGR04183">
    <property type="entry name" value="Por_Secre_tail"/>
    <property type="match status" value="1"/>
</dbReference>
<proteinExistence type="inferred from homology"/>
<dbReference type="PANTHER" id="PTHR43399:SF4">
    <property type="entry name" value="CELL WALL-ASSOCIATED PROTEASE"/>
    <property type="match status" value="1"/>
</dbReference>
<gene>
    <name evidence="10" type="ORF">C8D94_101432</name>
</gene>
<dbReference type="Gene3D" id="2.60.120.380">
    <property type="match status" value="1"/>
</dbReference>
<evidence type="ECO:0000259" key="8">
    <source>
        <dbReference type="Pfam" id="PF00082"/>
    </source>
</evidence>
<sequence length="914" mass="98830">MKSFILRSTGIKSVAFGLLFLVSAMTTTAQNYTITFQDESIEMPENINTFQWTDMPESAELANGYVGWVQFYETPTQNVQDLFEANRLELIDYIPHHTYLFHFPATTSIDLLRNNGVRSIVPVEGRFKLSQNLKNGNIGAWAVDGNNILVTLQHHDNVSTDFVVAQLAEEQIGVVQRYDGYNNIDLTIPNNCLEDLSNLSYVKWVELIVAPSVPDDQRGRALHRASGLDTQTTAGRNYDGTGVGVLCRDDGAVGRHIDFQGRIFGLVGNNGNNNTHGDGVSGIMAGAGNKDPRYRGMAAGSDLHVVNYNPSFLDNATNDLIDDGSVQITNSSYSNGCNAGYTTITVTVDEQSIDTPELLHVFSAGNSNNLDCGYGAGNQWGNITGGHKQGKNVIATANTFYDGSLVNSSSRGPAHDGRIKPDIAANGQNQISTGPNNAYFPFGGTSGAAPGIAGVSAQLYQAYMETNGGTMPNSGLIKAILMNTANDAGNVGPDFKFGWGIVNGLRAGILIEDGRHLSDNVSQGNTNTHTINVPAGTTQLKVMVYWNDPAAAPGASPALVNDLDMEVVDPSSTTFQPWVLDSTPNPTALDTPATNGIDRLNNVEQVLINNPDAGDYDVEITGFNVPQGPQEYFVVYEIIENNLTVTFPNGGEKLRDNLETTIHWDAVNTTADFVVEFSTDNGTSWTTIDTVDSDTDYLDWAPPANLYTGEALIRVTSGAFSDVSDANFTVADHPVTTNLERVCDGEATISWPAVAEAESYDVYLLGEKYMEIVANVTTTEAIVAVEEDGNGDYDFWYSVAARNDTDGWVSQRRIATQYEGDGLECELGVDDFLSSTISLYPNPSNDQVFIDFGTSAFNNVDIKLSNSLGQTIFTQTDVETTNQTAINVSSYRTGLYFVTITADGQTTTKKLLVK</sequence>
<feature type="chain" id="PRO_5016926323" evidence="7">
    <location>
        <begin position="30"/>
        <end position="914"/>
    </location>
</feature>
<dbReference type="InterPro" id="IPR023828">
    <property type="entry name" value="Peptidase_S8_Ser-AS"/>
</dbReference>
<feature type="active site" description="Charge relay system" evidence="6">
    <location>
        <position position="446"/>
    </location>
</feature>
<evidence type="ECO:0000313" key="11">
    <source>
        <dbReference type="Proteomes" id="UP000255317"/>
    </source>
</evidence>
<evidence type="ECO:0000313" key="10">
    <source>
        <dbReference type="EMBL" id="RDK88558.1"/>
    </source>
</evidence>
<dbReference type="InterPro" id="IPR026444">
    <property type="entry name" value="Secre_tail"/>
</dbReference>
<dbReference type="Pfam" id="PF00082">
    <property type="entry name" value="Peptidase_S8"/>
    <property type="match status" value="1"/>
</dbReference>
<dbReference type="InterPro" id="IPR036852">
    <property type="entry name" value="Peptidase_S8/S53_dom_sf"/>
</dbReference>
<name>A0A370QJL8_9FLAO</name>
<evidence type="ECO:0000259" key="9">
    <source>
        <dbReference type="Pfam" id="PF18962"/>
    </source>
</evidence>
<comment type="similarity">
    <text evidence="1 6">Belongs to the peptidase S8 family.</text>
</comment>
<dbReference type="GO" id="GO:0006508">
    <property type="term" value="P:proteolysis"/>
    <property type="evidence" value="ECO:0007669"/>
    <property type="project" value="UniProtKB-KW"/>
</dbReference>
<protein>
    <submittedName>
        <fullName evidence="10">Putative secreted protein (Por secretion system target)</fullName>
    </submittedName>
</protein>
<feature type="active site" description="Charge relay system" evidence="6">
    <location>
        <position position="276"/>
    </location>
</feature>
<organism evidence="10 11">
    <name type="scientific">Marinirhabdus gelatinilytica</name>
    <dbReference type="NCBI Taxonomy" id="1703343"/>
    <lineage>
        <taxon>Bacteria</taxon>
        <taxon>Pseudomonadati</taxon>
        <taxon>Bacteroidota</taxon>
        <taxon>Flavobacteriia</taxon>
        <taxon>Flavobacteriales</taxon>
        <taxon>Flavobacteriaceae</taxon>
    </lineage>
</organism>
<dbReference type="SUPFAM" id="SSF52743">
    <property type="entry name" value="Subtilisin-like"/>
    <property type="match status" value="1"/>
</dbReference>
<evidence type="ECO:0000256" key="3">
    <source>
        <dbReference type="ARBA" id="ARBA00022729"/>
    </source>
</evidence>
<dbReference type="RefSeq" id="WP_245946166.1">
    <property type="nucleotide sequence ID" value="NZ_QRAO01000001.1"/>
</dbReference>
<comment type="caution">
    <text evidence="10">The sequence shown here is derived from an EMBL/GenBank/DDBJ whole genome shotgun (WGS) entry which is preliminary data.</text>
</comment>
<accession>A0A370QJL8</accession>
<dbReference type="InterPro" id="IPR000209">
    <property type="entry name" value="Peptidase_S8/S53_dom"/>
</dbReference>
<evidence type="ECO:0000256" key="6">
    <source>
        <dbReference type="PROSITE-ProRule" id="PRU01240"/>
    </source>
</evidence>
<dbReference type="GO" id="GO:0004252">
    <property type="term" value="F:serine-type endopeptidase activity"/>
    <property type="evidence" value="ECO:0007669"/>
    <property type="project" value="UniProtKB-UniRule"/>
</dbReference>
<keyword evidence="5 6" id="KW-0720">Serine protease</keyword>
<dbReference type="PRINTS" id="PR00723">
    <property type="entry name" value="SUBTILISIN"/>
</dbReference>
<feature type="active site" description="Charge relay system" evidence="6">
    <location>
        <position position="249"/>
    </location>
</feature>
<evidence type="ECO:0000256" key="2">
    <source>
        <dbReference type="ARBA" id="ARBA00022670"/>
    </source>
</evidence>
<feature type="domain" description="Secretion system C-terminal sorting" evidence="9">
    <location>
        <begin position="839"/>
        <end position="913"/>
    </location>
</feature>
<evidence type="ECO:0000256" key="4">
    <source>
        <dbReference type="ARBA" id="ARBA00022801"/>
    </source>
</evidence>
<dbReference type="InterPro" id="IPR051048">
    <property type="entry name" value="Peptidase_S8/S53_subtilisin"/>
</dbReference>
<dbReference type="CDD" id="cd04842">
    <property type="entry name" value="Peptidases_S8_Kp43_protease"/>
    <property type="match status" value="1"/>
</dbReference>
<feature type="domain" description="Peptidase S8/S53" evidence="8">
    <location>
        <begin position="240"/>
        <end position="500"/>
    </location>
</feature>
<dbReference type="Proteomes" id="UP000255317">
    <property type="component" value="Unassembled WGS sequence"/>
</dbReference>
<dbReference type="PROSITE" id="PS51892">
    <property type="entry name" value="SUBTILASE"/>
    <property type="match status" value="1"/>
</dbReference>
<keyword evidence="3 7" id="KW-0732">Signal</keyword>
<keyword evidence="2 6" id="KW-0645">Protease</keyword>
<keyword evidence="11" id="KW-1185">Reference proteome</keyword>
<dbReference type="Gene3D" id="3.40.50.200">
    <property type="entry name" value="Peptidase S8/S53 domain"/>
    <property type="match status" value="1"/>
</dbReference>
<dbReference type="PROSITE" id="PS00138">
    <property type="entry name" value="SUBTILASE_SER"/>
    <property type="match status" value="1"/>
</dbReference>
<feature type="signal peptide" evidence="7">
    <location>
        <begin position="1"/>
        <end position="29"/>
    </location>
</feature>
<dbReference type="InterPro" id="IPR008979">
    <property type="entry name" value="Galactose-bd-like_sf"/>
</dbReference>
<reference evidence="10 11" key="1">
    <citation type="submission" date="2018-07" db="EMBL/GenBank/DDBJ databases">
        <title>Genomic Encyclopedia of Type Strains, Phase IV (KMG-IV): sequencing the most valuable type-strain genomes for metagenomic binning, comparative biology and taxonomic classification.</title>
        <authorList>
            <person name="Goeker M."/>
        </authorList>
    </citation>
    <scope>NUCLEOTIDE SEQUENCE [LARGE SCALE GENOMIC DNA]</scope>
    <source>
        <strain evidence="10 11">DSM 101478</strain>
    </source>
</reference>
<dbReference type="AlphaFoldDB" id="A0A370QJL8"/>
<dbReference type="PANTHER" id="PTHR43399">
    <property type="entry name" value="SUBTILISIN-RELATED"/>
    <property type="match status" value="1"/>
</dbReference>
<evidence type="ECO:0000256" key="5">
    <source>
        <dbReference type="ARBA" id="ARBA00022825"/>
    </source>
</evidence>
<dbReference type="SUPFAM" id="SSF49785">
    <property type="entry name" value="Galactose-binding domain-like"/>
    <property type="match status" value="1"/>
</dbReference>
<evidence type="ECO:0000256" key="7">
    <source>
        <dbReference type="SAM" id="SignalP"/>
    </source>
</evidence>
<evidence type="ECO:0000256" key="1">
    <source>
        <dbReference type="ARBA" id="ARBA00011073"/>
    </source>
</evidence>
<keyword evidence="4 6" id="KW-0378">Hydrolase</keyword>